<dbReference type="Proteomes" id="UP000265520">
    <property type="component" value="Unassembled WGS sequence"/>
</dbReference>
<dbReference type="AlphaFoldDB" id="A0A392RKT7"/>
<protein>
    <submittedName>
        <fullName evidence="1">Uncharacterized protein</fullName>
    </submittedName>
</protein>
<evidence type="ECO:0000313" key="2">
    <source>
        <dbReference type="Proteomes" id="UP000265520"/>
    </source>
</evidence>
<comment type="caution">
    <text evidence="1">The sequence shown here is derived from an EMBL/GenBank/DDBJ whole genome shotgun (WGS) entry which is preliminary data.</text>
</comment>
<sequence length="17" mass="1757">EEAGNDRGAELAKLAGR</sequence>
<keyword evidence="2" id="KW-1185">Reference proteome</keyword>
<name>A0A392RKT7_9FABA</name>
<reference evidence="1 2" key="1">
    <citation type="journal article" date="2018" name="Front. Plant Sci.">
        <title>Red Clover (Trifolium pratense) and Zigzag Clover (T. medium) - A Picture of Genomic Similarities and Differences.</title>
        <authorList>
            <person name="Dluhosova J."/>
            <person name="Istvanek J."/>
            <person name="Nedelnik J."/>
            <person name="Repkova J."/>
        </authorList>
    </citation>
    <scope>NUCLEOTIDE SEQUENCE [LARGE SCALE GENOMIC DNA]</scope>
    <source>
        <strain evidence="2">cv. 10/8</strain>
        <tissue evidence="1">Leaf</tissue>
    </source>
</reference>
<dbReference type="EMBL" id="LXQA010237654">
    <property type="protein sequence ID" value="MCI36812.1"/>
    <property type="molecule type" value="Genomic_DNA"/>
</dbReference>
<proteinExistence type="predicted"/>
<evidence type="ECO:0000313" key="1">
    <source>
        <dbReference type="EMBL" id="MCI36812.1"/>
    </source>
</evidence>
<accession>A0A392RKT7</accession>
<organism evidence="1 2">
    <name type="scientific">Trifolium medium</name>
    <dbReference type="NCBI Taxonomy" id="97028"/>
    <lineage>
        <taxon>Eukaryota</taxon>
        <taxon>Viridiplantae</taxon>
        <taxon>Streptophyta</taxon>
        <taxon>Embryophyta</taxon>
        <taxon>Tracheophyta</taxon>
        <taxon>Spermatophyta</taxon>
        <taxon>Magnoliopsida</taxon>
        <taxon>eudicotyledons</taxon>
        <taxon>Gunneridae</taxon>
        <taxon>Pentapetalae</taxon>
        <taxon>rosids</taxon>
        <taxon>fabids</taxon>
        <taxon>Fabales</taxon>
        <taxon>Fabaceae</taxon>
        <taxon>Papilionoideae</taxon>
        <taxon>50 kb inversion clade</taxon>
        <taxon>NPAAA clade</taxon>
        <taxon>Hologalegina</taxon>
        <taxon>IRL clade</taxon>
        <taxon>Trifolieae</taxon>
        <taxon>Trifolium</taxon>
    </lineage>
</organism>
<feature type="non-terminal residue" evidence="1">
    <location>
        <position position="1"/>
    </location>
</feature>